<evidence type="ECO:0000256" key="2">
    <source>
        <dbReference type="SAM" id="Coils"/>
    </source>
</evidence>
<dbReference type="InterPro" id="IPR013087">
    <property type="entry name" value="Znf_C2H2_type"/>
</dbReference>
<dbReference type="AlphaFoldDB" id="A0A3M6TMC4"/>
<comment type="caution">
    <text evidence="4">The sequence shown here is derived from an EMBL/GenBank/DDBJ whole genome shotgun (WGS) entry which is preliminary data.</text>
</comment>
<keyword evidence="1" id="KW-0479">Metal-binding</keyword>
<dbReference type="PROSITE" id="PS00028">
    <property type="entry name" value="ZINC_FINGER_C2H2_1"/>
    <property type="match status" value="1"/>
</dbReference>
<accession>A0A3M6TMC4</accession>
<dbReference type="InterPro" id="IPR019339">
    <property type="entry name" value="CIR_N_dom"/>
</dbReference>
<feature type="coiled-coil region" evidence="2">
    <location>
        <begin position="14"/>
        <end position="46"/>
    </location>
</feature>
<organism evidence="4 5">
    <name type="scientific">Pocillopora damicornis</name>
    <name type="common">Cauliflower coral</name>
    <name type="synonym">Millepora damicornis</name>
    <dbReference type="NCBI Taxonomy" id="46731"/>
    <lineage>
        <taxon>Eukaryota</taxon>
        <taxon>Metazoa</taxon>
        <taxon>Cnidaria</taxon>
        <taxon>Anthozoa</taxon>
        <taxon>Hexacorallia</taxon>
        <taxon>Scleractinia</taxon>
        <taxon>Astrocoeniina</taxon>
        <taxon>Pocilloporidae</taxon>
        <taxon>Pocillopora</taxon>
    </lineage>
</organism>
<dbReference type="OrthoDB" id="5980469at2759"/>
<dbReference type="EMBL" id="RCHS01003339">
    <property type="protein sequence ID" value="RMX42529.1"/>
    <property type="molecule type" value="Genomic_DNA"/>
</dbReference>
<evidence type="ECO:0000313" key="5">
    <source>
        <dbReference type="Proteomes" id="UP000275408"/>
    </source>
</evidence>
<keyword evidence="1" id="KW-0862">Zinc</keyword>
<keyword evidence="5" id="KW-1185">Reference proteome</keyword>
<keyword evidence="1" id="KW-0863">Zinc-finger</keyword>
<name>A0A3M6TMC4_POCDA</name>
<sequence>MNILPKKSWHVRNIDNIERVRRDEENARLEEEERERRRSLAEQEARTALLRGRASGKQLKDGVSQDNTVVFVKDKPQHLNFFADIEEGVNDFDAILGILEEEEELDEQFREAANEVQLKDIVCELCHKKCKSKSGLKRHKTVKHRDTREDVEKQKEGGQESYLTFVAYSRIVEKAKHKIADNKIYPKTIRDELRCYTHNNSLQDIPAEFCDIEDLYKRLTKSGNAERFYSCFYSTMALNVVKHFKGLSRNAATLLSTKVADCMLAHSKEKIESTYTCAPLTKLSDDEKAGRQYIGGYVLHKLHTKHASKSSESEQAISILKAGKLEDQNAIECQKLTSSLNRGGLWAITKSAQSIFERTEHYFRDTTSNTTVQNVAFASIISRSVHDVEVVSAYNSLLSNSQLIINSSVAKDVLHNIIQMYIKVQSFFFCERYHPET</sequence>
<evidence type="ECO:0000259" key="3">
    <source>
        <dbReference type="PROSITE" id="PS50157"/>
    </source>
</evidence>
<keyword evidence="2" id="KW-0175">Coiled coil</keyword>
<dbReference type="GO" id="GO:0008270">
    <property type="term" value="F:zinc ion binding"/>
    <property type="evidence" value="ECO:0007669"/>
    <property type="project" value="UniProtKB-KW"/>
</dbReference>
<protein>
    <recommendedName>
        <fullName evidence="3">C2H2-type domain-containing protein</fullName>
    </recommendedName>
</protein>
<dbReference type="PROSITE" id="PS50157">
    <property type="entry name" value="ZINC_FINGER_C2H2_2"/>
    <property type="match status" value="1"/>
</dbReference>
<evidence type="ECO:0000313" key="4">
    <source>
        <dbReference type="EMBL" id="RMX42529.1"/>
    </source>
</evidence>
<gene>
    <name evidence="4" type="ORF">pdam_00016709</name>
</gene>
<feature type="domain" description="C2H2-type" evidence="3">
    <location>
        <begin position="121"/>
        <end position="149"/>
    </location>
</feature>
<dbReference type="PANTHER" id="PTHR22093:SF0">
    <property type="entry name" value="LEUKOCYTE RECEPTOR CLUSTER MEMBER 1"/>
    <property type="match status" value="1"/>
</dbReference>
<dbReference type="InterPro" id="IPR039875">
    <property type="entry name" value="LENG1-like"/>
</dbReference>
<dbReference type="Pfam" id="PF10197">
    <property type="entry name" value="Cir_N"/>
    <property type="match status" value="1"/>
</dbReference>
<evidence type="ECO:0000256" key="1">
    <source>
        <dbReference type="PROSITE-ProRule" id="PRU00042"/>
    </source>
</evidence>
<dbReference type="Proteomes" id="UP000275408">
    <property type="component" value="Unassembled WGS sequence"/>
</dbReference>
<proteinExistence type="predicted"/>
<reference evidence="4 5" key="1">
    <citation type="journal article" date="2018" name="Sci. Rep.">
        <title>Comparative analysis of the Pocillopora damicornis genome highlights role of immune system in coral evolution.</title>
        <authorList>
            <person name="Cunning R."/>
            <person name="Bay R.A."/>
            <person name="Gillette P."/>
            <person name="Baker A.C."/>
            <person name="Traylor-Knowles N."/>
        </authorList>
    </citation>
    <scope>NUCLEOTIDE SEQUENCE [LARGE SCALE GENOMIC DNA]</scope>
    <source>
        <strain evidence="4">RSMAS</strain>
        <tissue evidence="4">Whole animal</tissue>
    </source>
</reference>
<dbReference type="PANTHER" id="PTHR22093">
    <property type="entry name" value="LEUKOCYTE RECEPTOR CLUSTER LRC MEMBER 1"/>
    <property type="match status" value="1"/>
</dbReference>
<dbReference type="SMART" id="SM01083">
    <property type="entry name" value="Cir_N"/>
    <property type="match status" value="1"/>
</dbReference>